<evidence type="ECO:0000256" key="1">
    <source>
        <dbReference type="ARBA" id="ARBA00008779"/>
    </source>
</evidence>
<evidence type="ECO:0000313" key="5">
    <source>
        <dbReference type="EMBL" id="WPJ95932.1"/>
    </source>
</evidence>
<reference evidence="5 6" key="1">
    <citation type="submission" date="2023-11" db="EMBL/GenBank/DDBJ databases">
        <title>Coraliomargarita sp. nov., isolated from marine algae.</title>
        <authorList>
            <person name="Lee J.K."/>
            <person name="Baek J.H."/>
            <person name="Kim J.M."/>
            <person name="Choi D.G."/>
            <person name="Jeon C.O."/>
        </authorList>
    </citation>
    <scope>NUCLEOTIDE SEQUENCE [LARGE SCALE GENOMIC DNA]</scope>
    <source>
        <strain evidence="5 6">J2-16</strain>
    </source>
</reference>
<dbReference type="InterPro" id="IPR050738">
    <property type="entry name" value="Sulfatase"/>
</dbReference>
<dbReference type="CDD" id="cd16027">
    <property type="entry name" value="SGSH"/>
    <property type="match status" value="1"/>
</dbReference>
<name>A0ABZ0RLY1_9BACT</name>
<sequence length="473" mass="53920">MKALIQQAANLAIIFCAITALPASEVRSPNVLWIYAEDQSPLLSCYGVGVNVTPVIDQLAADGVRFANAFMPAPVCSATRSGLMVGAMPTTFGLHNHRSSRTADSMIPLPAEVKTVPELFKQAGYYTFNVGKDDYNFEYDREALYDGPYSLRFWQGHKGAAIDWNARRGDQPFFGQIQLAGGKHGGKIEPIDLSMVELPPYYPEHPVIRKGWARHYDTARIMDREVGEIIARLKKDGLLENTIVFVFSDHGFNNGLRDKQFCYDGGLHVPLIVTWYGNPEALRSGDARLDLVNGIDISATSLALAGLPIPEYMEGENLFDPEYHRDFVIGVRDRCDFTIDRIRTVRTERFRYVRNFMTDRPYMQPQYRDGKSYTKVLKQLYAEGKMNEQQAWFFAEERPEHEFYDLEKDPHQTVNVAANADYADELKRHQQILNDWIIKTDDKGQYSEGQASLTATKKRWKEKCVNPEYQDLK</sequence>
<evidence type="ECO:0000313" key="6">
    <source>
        <dbReference type="Proteomes" id="UP001324993"/>
    </source>
</evidence>
<gene>
    <name evidence="5" type="ORF">SH580_21180</name>
</gene>
<proteinExistence type="inferred from homology"/>
<keyword evidence="3" id="KW-0732">Signal</keyword>
<keyword evidence="2" id="KW-0378">Hydrolase</keyword>
<feature type="signal peptide" evidence="3">
    <location>
        <begin position="1"/>
        <end position="22"/>
    </location>
</feature>
<evidence type="ECO:0000256" key="2">
    <source>
        <dbReference type="ARBA" id="ARBA00022801"/>
    </source>
</evidence>
<dbReference type="RefSeq" id="WP_319832799.1">
    <property type="nucleotide sequence ID" value="NZ_CP138858.1"/>
</dbReference>
<dbReference type="Gene3D" id="3.40.720.10">
    <property type="entry name" value="Alkaline Phosphatase, subunit A"/>
    <property type="match status" value="1"/>
</dbReference>
<evidence type="ECO:0000259" key="4">
    <source>
        <dbReference type="Pfam" id="PF00884"/>
    </source>
</evidence>
<dbReference type="EMBL" id="CP138858">
    <property type="protein sequence ID" value="WPJ95932.1"/>
    <property type="molecule type" value="Genomic_DNA"/>
</dbReference>
<dbReference type="SUPFAM" id="SSF53649">
    <property type="entry name" value="Alkaline phosphatase-like"/>
    <property type="match status" value="1"/>
</dbReference>
<dbReference type="InterPro" id="IPR017850">
    <property type="entry name" value="Alkaline_phosphatase_core_sf"/>
</dbReference>
<keyword evidence="6" id="KW-1185">Reference proteome</keyword>
<accession>A0ABZ0RLY1</accession>
<evidence type="ECO:0000256" key="3">
    <source>
        <dbReference type="SAM" id="SignalP"/>
    </source>
</evidence>
<dbReference type="Pfam" id="PF00884">
    <property type="entry name" value="Sulfatase"/>
    <property type="match status" value="1"/>
</dbReference>
<feature type="domain" description="Sulfatase N-terminal" evidence="4">
    <location>
        <begin position="29"/>
        <end position="306"/>
    </location>
</feature>
<dbReference type="InterPro" id="IPR000917">
    <property type="entry name" value="Sulfatase_N"/>
</dbReference>
<dbReference type="PANTHER" id="PTHR42693">
    <property type="entry name" value="ARYLSULFATASE FAMILY MEMBER"/>
    <property type="match status" value="1"/>
</dbReference>
<comment type="similarity">
    <text evidence="1">Belongs to the sulfatase family.</text>
</comment>
<dbReference type="Proteomes" id="UP001324993">
    <property type="component" value="Chromosome"/>
</dbReference>
<protein>
    <submittedName>
        <fullName evidence="5">Sulfatase</fullName>
    </submittedName>
</protein>
<dbReference type="PANTHER" id="PTHR42693:SF53">
    <property type="entry name" value="ENDO-4-O-SULFATASE"/>
    <property type="match status" value="1"/>
</dbReference>
<organism evidence="5 6">
    <name type="scientific">Coraliomargarita algicola</name>
    <dbReference type="NCBI Taxonomy" id="3092156"/>
    <lineage>
        <taxon>Bacteria</taxon>
        <taxon>Pseudomonadati</taxon>
        <taxon>Verrucomicrobiota</taxon>
        <taxon>Opitutia</taxon>
        <taxon>Puniceicoccales</taxon>
        <taxon>Coraliomargaritaceae</taxon>
        <taxon>Coraliomargarita</taxon>
    </lineage>
</organism>
<feature type="chain" id="PRO_5046095273" evidence="3">
    <location>
        <begin position="23"/>
        <end position="473"/>
    </location>
</feature>